<dbReference type="Gene3D" id="3.40.50.1820">
    <property type="entry name" value="alpha/beta hydrolase"/>
    <property type="match status" value="1"/>
</dbReference>
<feature type="signal peptide" evidence="2">
    <location>
        <begin position="1"/>
        <end position="18"/>
    </location>
</feature>
<sequence length="972" mass="110655">MRKLILAFLLLPGISVLAQKKPLDHSVYDSWESIGERVISNDGKYVAYAVTPQEGDGVVYLQSTTGDYKVTIPRGYSISISEDNRFLVCRIRPFYKDTRDARIKKRRPDEMPKDSLAFIELGTTNITKVPRIKSYKIPDDSGIWLAYLLDKPLPETNRPQQPDSATRLNNMLKMADSLMRVADSIRNKANEAKTAGMSVLQNRNGRNSVRANTEPVEEGTVLVLRNLHTGEERRFELVKDYFFNRKGNVLLIETTRKNSDDRSLATVVKVNLDNNSTRTIFTKFNEAKSFRMDEDGKQVAFVAERDSSSKALQKFFKLYYYKDGMDSARLLADNKTKGLPANWTISDNVGSIVFSKSGNRLMLGTLPIWPVRDTTVPEMDRVSVDVWHYNDDYIQPVQLRNLNTELRRSYLAYFDLDKNEIIQLGNEKLRNVIPTQEGDGSVFYGVSDFGKRVATQWQGFSFNDVFRINPLTGQTQLVTKDLKGGNLQPSYTGKYLVFFDERKQKYFAYNSVTAQVYQIAKDIKTALGDEENDVPDDPNAYGVVKWMEGDKSVLIYDRYDIWQVDPEGIAASVCLTAGRKDKTIIRYVNTDPDERFISASQRLLLRLFDEKDKSAGLATLDLSGKTFNVLFKEKVGLGISIQKAKNADVLSYTKETFQQSPNVFVHTMGAQAKQLSNSNPQQAEYNWGTAELFKWKAYTGKEAEGIVYKPEDFDPKKKYPMIVYFYERSSQGLYGYVAPSPTPSRLNISFFVSRGYVVFVPDIWYKKGYPGQGAYDYILSGTRAVVKQGYVDSTKLGLQGQSWGGYQIAHLITRTNLYAAAWAGAPVVNMTSAYGGIRWGTGLNRQFQYEQSQSRIGATLWEKPNLYIENSPLFYLPKVKTPLVIMANDADDAVPWYQGIEYYTAMRRLGKKVWMLNYNNEAHNLVERKNRKDIQVREQQFFDHFLKGEKPSKWIAEGVPATMKGKDMGLGY</sequence>
<evidence type="ECO:0000256" key="1">
    <source>
        <dbReference type="ARBA" id="ARBA00022801"/>
    </source>
</evidence>
<dbReference type="SUPFAM" id="SSF82171">
    <property type="entry name" value="DPP6 N-terminal domain-like"/>
    <property type="match status" value="1"/>
</dbReference>
<dbReference type="PANTHER" id="PTHR42776">
    <property type="entry name" value="SERINE PEPTIDASE S9 FAMILY MEMBER"/>
    <property type="match status" value="1"/>
</dbReference>
<dbReference type="PANTHER" id="PTHR42776:SF4">
    <property type="entry name" value="ACYLAMINO-ACID-RELEASING ENZYME"/>
    <property type="match status" value="1"/>
</dbReference>
<protein>
    <submittedName>
        <fullName evidence="4">Prolyl oligopeptidase family serine peptidase</fullName>
    </submittedName>
</protein>
<organism evidence="4">
    <name type="scientific">Sediminibacterium sp. KACHI17</name>
    <dbReference type="NCBI Taxonomy" id="1751071"/>
    <lineage>
        <taxon>Bacteria</taxon>
        <taxon>Pseudomonadati</taxon>
        <taxon>Bacteroidota</taxon>
        <taxon>Chitinophagia</taxon>
        <taxon>Chitinophagales</taxon>
        <taxon>Chitinophagaceae</taxon>
        <taxon>Sediminibacterium</taxon>
    </lineage>
</organism>
<evidence type="ECO:0000259" key="3">
    <source>
        <dbReference type="Pfam" id="PF00326"/>
    </source>
</evidence>
<keyword evidence="1" id="KW-0378">Hydrolase</keyword>
<feature type="chain" id="PRO_5043893920" evidence="2">
    <location>
        <begin position="19"/>
        <end position="972"/>
    </location>
</feature>
<gene>
    <name evidence="4" type="ORF">KACHI17_07310</name>
</gene>
<feature type="domain" description="Peptidase S9 prolyl oligopeptidase catalytic" evidence="3">
    <location>
        <begin position="746"/>
        <end position="947"/>
    </location>
</feature>
<evidence type="ECO:0000313" key="4">
    <source>
        <dbReference type="EMBL" id="BFG69850.1"/>
    </source>
</evidence>
<dbReference type="AlphaFoldDB" id="A0AAT9GGT9"/>
<accession>A0AAT9GGT9</accession>
<dbReference type="Pfam" id="PF00326">
    <property type="entry name" value="Peptidase_S9"/>
    <property type="match status" value="1"/>
</dbReference>
<keyword evidence="2" id="KW-0732">Signal</keyword>
<dbReference type="EMBL" id="AP029612">
    <property type="protein sequence ID" value="BFG69850.1"/>
    <property type="molecule type" value="Genomic_DNA"/>
</dbReference>
<dbReference type="RefSeq" id="WP_353550152.1">
    <property type="nucleotide sequence ID" value="NZ_AP029612.1"/>
</dbReference>
<dbReference type="InterPro" id="IPR029058">
    <property type="entry name" value="AB_hydrolase_fold"/>
</dbReference>
<name>A0AAT9GGT9_9BACT</name>
<dbReference type="GO" id="GO:0006508">
    <property type="term" value="P:proteolysis"/>
    <property type="evidence" value="ECO:0007669"/>
    <property type="project" value="InterPro"/>
</dbReference>
<dbReference type="InterPro" id="IPR001375">
    <property type="entry name" value="Peptidase_S9_cat"/>
</dbReference>
<dbReference type="SUPFAM" id="SSF53474">
    <property type="entry name" value="alpha/beta-Hydrolases"/>
    <property type="match status" value="1"/>
</dbReference>
<reference evidence="4" key="1">
    <citation type="submission" date="2024-02" db="EMBL/GenBank/DDBJ databases">
        <title>Sediminibacterium planktonica sp. nov. and Sediminibacterium longus sp. nov., isolated from surface lake and river water.</title>
        <authorList>
            <person name="Watanabe K."/>
            <person name="Takemine S."/>
            <person name="Ishii Y."/>
            <person name="Ogata Y."/>
            <person name="Shindo C."/>
            <person name="Suda W."/>
        </authorList>
    </citation>
    <scope>NUCLEOTIDE SEQUENCE</scope>
    <source>
        <strain evidence="4">KACHI17</strain>
    </source>
</reference>
<proteinExistence type="predicted"/>
<dbReference type="GO" id="GO:0004252">
    <property type="term" value="F:serine-type endopeptidase activity"/>
    <property type="evidence" value="ECO:0007669"/>
    <property type="project" value="TreeGrafter"/>
</dbReference>
<evidence type="ECO:0000256" key="2">
    <source>
        <dbReference type="SAM" id="SignalP"/>
    </source>
</evidence>